<evidence type="ECO:0000259" key="2">
    <source>
        <dbReference type="Pfam" id="PF01035"/>
    </source>
</evidence>
<dbReference type="InterPro" id="IPR036217">
    <property type="entry name" value="MethylDNA_cys_MeTrfase_DNAb"/>
</dbReference>
<dbReference type="InterPro" id="IPR036388">
    <property type="entry name" value="WH-like_DNA-bd_sf"/>
</dbReference>
<evidence type="ECO:0000313" key="3">
    <source>
        <dbReference type="EMBL" id="KGE72040.1"/>
    </source>
</evidence>
<organism evidence="3 4">
    <name type="scientific">Spirochaeta lutea</name>
    <dbReference type="NCBI Taxonomy" id="1480694"/>
    <lineage>
        <taxon>Bacteria</taxon>
        <taxon>Pseudomonadati</taxon>
        <taxon>Spirochaetota</taxon>
        <taxon>Spirochaetia</taxon>
        <taxon>Spirochaetales</taxon>
        <taxon>Spirochaetaceae</taxon>
        <taxon>Spirochaeta</taxon>
    </lineage>
</organism>
<dbReference type="GO" id="GO:0006281">
    <property type="term" value="P:DNA repair"/>
    <property type="evidence" value="ECO:0007669"/>
    <property type="project" value="InterPro"/>
</dbReference>
<evidence type="ECO:0000313" key="4">
    <source>
        <dbReference type="Proteomes" id="UP000029692"/>
    </source>
</evidence>
<dbReference type="eggNOG" id="COG3695">
    <property type="taxonomic scope" value="Bacteria"/>
</dbReference>
<dbReference type="AlphaFoldDB" id="A0A098QVZ4"/>
<dbReference type="EMBL" id="JNUP01000063">
    <property type="protein sequence ID" value="KGE72040.1"/>
    <property type="molecule type" value="Genomic_DNA"/>
</dbReference>
<gene>
    <name evidence="3" type="ORF">DC28_07985</name>
</gene>
<dbReference type="PANTHER" id="PTHR42942:SF1">
    <property type="entry name" value="ALKYLTRANSFERASE-LIKE PROTEIN 1"/>
    <property type="match status" value="1"/>
</dbReference>
<feature type="domain" description="Methylated-DNA-[protein]-cysteine S-methyltransferase DNA binding" evidence="2">
    <location>
        <begin position="8"/>
        <end position="89"/>
    </location>
</feature>
<dbReference type="OrthoDB" id="9789813at2"/>
<dbReference type="SUPFAM" id="SSF46767">
    <property type="entry name" value="Methylated DNA-protein cysteine methyltransferase, C-terminal domain"/>
    <property type="match status" value="1"/>
</dbReference>
<dbReference type="InterPro" id="IPR014048">
    <property type="entry name" value="MethylDNA_cys_MeTrfase_DNA-bd"/>
</dbReference>
<dbReference type="PANTHER" id="PTHR42942">
    <property type="entry name" value="6-O-METHYLGUANINE DNA METHYLTRANSFERASE"/>
    <property type="match status" value="1"/>
</dbReference>
<dbReference type="Pfam" id="PF01035">
    <property type="entry name" value="DNA_binding_1"/>
    <property type="match status" value="1"/>
</dbReference>
<dbReference type="STRING" id="1480694.DC28_07985"/>
<proteinExistence type="predicted"/>
<dbReference type="InterPro" id="IPR052520">
    <property type="entry name" value="ATL_DNA_repair"/>
</dbReference>
<sequence>MTTGDHSPFTAQVLAVLRSIPRGRVLSYGDVAALSGSPRAARQVVRILSTMSTRYNLPWHRVIGKDGAIRLPRGGGYEEQEAELRSEGVEVAEGKVDLVRFRADMEEVQIRSQGIQNR</sequence>
<protein>
    <recommendedName>
        <fullName evidence="2">Methylated-DNA-[protein]-cysteine S-methyltransferase DNA binding domain-containing protein</fullName>
    </recommendedName>
</protein>
<keyword evidence="1" id="KW-0227">DNA damage</keyword>
<reference evidence="3 4" key="1">
    <citation type="submission" date="2014-05" db="EMBL/GenBank/DDBJ databases">
        <title>De novo Genome Sequence of Spirocheata sp.</title>
        <authorList>
            <person name="Shivani Y."/>
            <person name="Subhash Y."/>
            <person name="Tushar L."/>
            <person name="Sasikala C."/>
            <person name="Ramana C.V."/>
        </authorList>
    </citation>
    <scope>NUCLEOTIDE SEQUENCE [LARGE SCALE GENOMIC DNA]</scope>
    <source>
        <strain evidence="3 4">JC230</strain>
    </source>
</reference>
<dbReference type="GO" id="GO:0003824">
    <property type="term" value="F:catalytic activity"/>
    <property type="evidence" value="ECO:0007669"/>
    <property type="project" value="InterPro"/>
</dbReference>
<comment type="caution">
    <text evidence="3">The sequence shown here is derived from an EMBL/GenBank/DDBJ whole genome shotgun (WGS) entry which is preliminary data.</text>
</comment>
<dbReference type="RefSeq" id="WP_037547469.1">
    <property type="nucleotide sequence ID" value="NZ_JNUP01000063.1"/>
</dbReference>
<accession>A0A098QVZ4</accession>
<evidence type="ECO:0000256" key="1">
    <source>
        <dbReference type="ARBA" id="ARBA00022763"/>
    </source>
</evidence>
<dbReference type="Proteomes" id="UP000029692">
    <property type="component" value="Unassembled WGS sequence"/>
</dbReference>
<dbReference type="NCBIfam" id="TIGR00589">
    <property type="entry name" value="ogt"/>
    <property type="match status" value="1"/>
</dbReference>
<name>A0A098QVZ4_9SPIO</name>
<dbReference type="CDD" id="cd06445">
    <property type="entry name" value="ATase"/>
    <property type="match status" value="1"/>
</dbReference>
<keyword evidence="4" id="KW-1185">Reference proteome</keyword>
<dbReference type="Gene3D" id="1.10.10.10">
    <property type="entry name" value="Winged helix-like DNA-binding domain superfamily/Winged helix DNA-binding domain"/>
    <property type="match status" value="1"/>
</dbReference>